<gene>
    <name evidence="5" type="ORF">ALTATR162_LOCUS1369</name>
</gene>
<comment type="similarity">
    <text evidence="1 3">Belongs to the class-III pyridoxal-phosphate-dependent aminotransferase family.</text>
</comment>
<reference evidence="5" key="1">
    <citation type="submission" date="2021-05" db="EMBL/GenBank/DDBJ databases">
        <authorList>
            <person name="Stam R."/>
        </authorList>
    </citation>
    <scope>NUCLEOTIDE SEQUENCE</scope>
    <source>
        <strain evidence="5">CS162</strain>
    </source>
</reference>
<keyword evidence="6" id="KW-1185">Reference proteome</keyword>
<dbReference type="Pfam" id="PF00202">
    <property type="entry name" value="Aminotran_3"/>
    <property type="match status" value="1"/>
</dbReference>
<name>A0A8J2HX68_9PLEO</name>
<evidence type="ECO:0000313" key="5">
    <source>
        <dbReference type="EMBL" id="CAG5143535.1"/>
    </source>
</evidence>
<accession>A0A8J2HX68</accession>
<sequence>MAPALLFDGSGTPSPASESSISLSSMDEVPALTTSRDRRNRRNRNGPRSPLLKRSARGPPLFLEGAKGNWLSVSDGKAAWRIFDASGGAAVSNIGHKDQRVYEAIRQQEETGVGYAASMSFQTDVVEDFADFLLESTDDKMTEVVFYGSGSEANEAAQKLAYQYHSKSKDNPQPQRRWFIARDRSYHGATLGALEVSGHKGRKEMYRPILPEKTQFVSPCNPCRDMIKGETTAQYVKRLEDELERKILDLGPETVAGFVMEPVVGAALGCVPALPGYLTAMKSVCKKYGVLFVLDEVMSGMGRTGYMHAWQDEDVVPDIQLVGKGLAGGYAAISAMLVGPVITDALGESAFAHGHTFQNFPAACAAGLAVQQIVRDDKLLDNVKDKGEKLMKNLVARLSDHPNVFDIRGKGLFLGIEFVQDKATKVPFDPEVAVAWRVHELGIFVLLSRVFRLLTITPGLKDGYNVYVYPGSGTFDGTRGDHVIIAPAYNITDSDVEFIVDRVCKTVVDFFAELSVAPKL</sequence>
<evidence type="ECO:0000256" key="4">
    <source>
        <dbReference type="SAM" id="MobiDB-lite"/>
    </source>
</evidence>
<evidence type="ECO:0000256" key="2">
    <source>
        <dbReference type="ARBA" id="ARBA00022898"/>
    </source>
</evidence>
<dbReference type="OrthoDB" id="5419315at2759"/>
<dbReference type="InterPro" id="IPR015422">
    <property type="entry name" value="PyrdxlP-dep_Trfase_small"/>
</dbReference>
<dbReference type="PANTHER" id="PTHR43094">
    <property type="entry name" value="AMINOTRANSFERASE"/>
    <property type="match status" value="1"/>
</dbReference>
<evidence type="ECO:0008006" key="7">
    <source>
        <dbReference type="Google" id="ProtNLM"/>
    </source>
</evidence>
<dbReference type="InterPro" id="IPR015421">
    <property type="entry name" value="PyrdxlP-dep_Trfase_major"/>
</dbReference>
<comment type="caution">
    <text evidence="5">The sequence shown here is derived from an EMBL/GenBank/DDBJ whole genome shotgun (WGS) entry which is preliminary data.</text>
</comment>
<dbReference type="Proteomes" id="UP000676310">
    <property type="component" value="Unassembled WGS sequence"/>
</dbReference>
<dbReference type="EMBL" id="CAJRGZ010000015">
    <property type="protein sequence ID" value="CAG5143535.1"/>
    <property type="molecule type" value="Genomic_DNA"/>
</dbReference>
<proteinExistence type="inferred from homology"/>
<evidence type="ECO:0000256" key="3">
    <source>
        <dbReference type="RuleBase" id="RU003560"/>
    </source>
</evidence>
<dbReference type="GO" id="GO:0030170">
    <property type="term" value="F:pyridoxal phosphate binding"/>
    <property type="evidence" value="ECO:0007669"/>
    <property type="project" value="InterPro"/>
</dbReference>
<dbReference type="GO" id="GO:0008483">
    <property type="term" value="F:transaminase activity"/>
    <property type="evidence" value="ECO:0007669"/>
    <property type="project" value="InterPro"/>
</dbReference>
<dbReference type="SUPFAM" id="SSF53383">
    <property type="entry name" value="PLP-dependent transferases"/>
    <property type="match status" value="1"/>
</dbReference>
<dbReference type="AlphaFoldDB" id="A0A8J2HX68"/>
<dbReference type="GO" id="GO:0005829">
    <property type="term" value="C:cytosol"/>
    <property type="evidence" value="ECO:0007669"/>
    <property type="project" value="TreeGrafter"/>
</dbReference>
<dbReference type="RefSeq" id="XP_043164900.1">
    <property type="nucleotide sequence ID" value="XM_043308965.1"/>
</dbReference>
<dbReference type="Gene3D" id="3.90.1150.10">
    <property type="entry name" value="Aspartate Aminotransferase, domain 1"/>
    <property type="match status" value="1"/>
</dbReference>
<feature type="compositionally biased region" description="Low complexity" evidence="4">
    <location>
        <begin position="10"/>
        <end position="25"/>
    </location>
</feature>
<dbReference type="GeneID" id="67012695"/>
<feature type="region of interest" description="Disordered" evidence="4">
    <location>
        <begin position="1"/>
        <end position="59"/>
    </location>
</feature>
<organism evidence="5 6">
    <name type="scientific">Alternaria atra</name>
    <dbReference type="NCBI Taxonomy" id="119953"/>
    <lineage>
        <taxon>Eukaryota</taxon>
        <taxon>Fungi</taxon>
        <taxon>Dikarya</taxon>
        <taxon>Ascomycota</taxon>
        <taxon>Pezizomycotina</taxon>
        <taxon>Dothideomycetes</taxon>
        <taxon>Pleosporomycetidae</taxon>
        <taxon>Pleosporales</taxon>
        <taxon>Pleosporineae</taxon>
        <taxon>Pleosporaceae</taxon>
        <taxon>Alternaria</taxon>
        <taxon>Alternaria sect. Ulocladioides</taxon>
    </lineage>
</organism>
<dbReference type="Gene3D" id="3.40.640.10">
    <property type="entry name" value="Type I PLP-dependent aspartate aminotransferase-like (Major domain)"/>
    <property type="match status" value="1"/>
</dbReference>
<dbReference type="InterPro" id="IPR005814">
    <property type="entry name" value="Aminotrans_3"/>
</dbReference>
<evidence type="ECO:0000256" key="1">
    <source>
        <dbReference type="ARBA" id="ARBA00008954"/>
    </source>
</evidence>
<dbReference type="InterPro" id="IPR015424">
    <property type="entry name" value="PyrdxlP-dep_Trfase"/>
</dbReference>
<keyword evidence="2 3" id="KW-0663">Pyridoxal phosphate</keyword>
<evidence type="ECO:0000313" key="6">
    <source>
        <dbReference type="Proteomes" id="UP000676310"/>
    </source>
</evidence>
<dbReference type="PANTHER" id="PTHR43094:SF1">
    <property type="entry name" value="AMINOTRANSFERASE CLASS-III"/>
    <property type="match status" value="1"/>
</dbReference>
<dbReference type="CDD" id="cd00610">
    <property type="entry name" value="OAT_like"/>
    <property type="match status" value="1"/>
</dbReference>
<protein>
    <recommendedName>
        <fullName evidence="7">Aminotransferase</fullName>
    </recommendedName>
</protein>